<keyword evidence="8" id="KW-0131">Cell cycle</keyword>
<accession>A0AAW0GK53</accession>
<dbReference type="Proteomes" id="UP001385951">
    <property type="component" value="Unassembled WGS sequence"/>
</dbReference>
<dbReference type="InterPro" id="IPR001841">
    <property type="entry name" value="Znf_RING"/>
</dbReference>
<keyword evidence="5" id="KW-0833">Ubl conjugation pathway</keyword>
<dbReference type="Pfam" id="PF00097">
    <property type="entry name" value="zf-C3HC4"/>
    <property type="match status" value="1"/>
</dbReference>
<comment type="caution">
    <text evidence="12">The sequence shown here is derived from an EMBL/GenBank/DDBJ whole genome shotgun (WGS) entry which is preliminary data.</text>
</comment>
<evidence type="ECO:0000313" key="13">
    <source>
        <dbReference type="Proteomes" id="UP001385951"/>
    </source>
</evidence>
<sequence length="576" mass="62865">MASPQPPVLSDHLPMNRDIPHISTLSEASSSSIPSLKRSASSSFDSLDDNTIRKRLKEDSMSELPPPEESQAVDGQVLADDLEQELQCGCCSALVYRPVIVTPCQHFFCGSCMVLWIRNGGTNCPACRGISIAVTPSRALQSMADILTRSAPWKARSANERMQADEVYRAGLALRIPTPRVASPEPTIPQNSNGNFTQPCPHCTAGNQFGWRCPHPIVDPEADPDNAWSLDNGTPPGHAFCGNCESLLAIQAPQTSKCDFCQVSFCGIAIPGRCSTSSLGSQHPHALSDLGDLIQCGELYEAFDYNTVEVDIMLDYLTAQQLTPRHIYKEIIAIILRSPRQFAPLFEADIFSDLYSVSPGVDADPSAPRNRICRMCAAEVLVWGLKLWWVQERKKGFLEPAILNRPDCAEGSECIRQKDQAHAKEFNHVFGSPEPMEPEQSNPAPAPVPVPVAGPSNSNTQQLPQLSELDLLPRRNSTSNIHRPSHLPPPRGISPEIDWPNNLPPILPAPDRMTFAEDDSLLLPVIRDPYGGNDNVGMDVGVHAGIMGGRSQHGSQSHLQLPPIQMSSQDQVDALL</sequence>
<evidence type="ECO:0000256" key="5">
    <source>
        <dbReference type="ARBA" id="ARBA00022786"/>
    </source>
</evidence>
<dbReference type="Pfam" id="PF17979">
    <property type="entry name" value="zf-CRD"/>
    <property type="match status" value="1"/>
</dbReference>
<dbReference type="PROSITE" id="PS00518">
    <property type="entry name" value="ZF_RING_1"/>
    <property type="match status" value="1"/>
</dbReference>
<dbReference type="InterPro" id="IPR013083">
    <property type="entry name" value="Znf_RING/FYVE/PHD"/>
</dbReference>
<organism evidence="12 13">
    <name type="scientific">Cerrena zonata</name>
    <dbReference type="NCBI Taxonomy" id="2478898"/>
    <lineage>
        <taxon>Eukaryota</taxon>
        <taxon>Fungi</taxon>
        <taxon>Dikarya</taxon>
        <taxon>Basidiomycota</taxon>
        <taxon>Agaricomycotina</taxon>
        <taxon>Agaricomycetes</taxon>
        <taxon>Polyporales</taxon>
        <taxon>Cerrenaceae</taxon>
        <taxon>Cerrena</taxon>
    </lineage>
</organism>
<dbReference type="PROSITE" id="PS50089">
    <property type="entry name" value="ZF_RING_2"/>
    <property type="match status" value="1"/>
</dbReference>
<evidence type="ECO:0000256" key="6">
    <source>
        <dbReference type="ARBA" id="ARBA00022833"/>
    </source>
</evidence>
<feature type="region of interest" description="Disordered" evidence="10">
    <location>
        <begin position="429"/>
        <end position="462"/>
    </location>
</feature>
<reference evidence="12 13" key="1">
    <citation type="submission" date="2022-09" db="EMBL/GenBank/DDBJ databases">
        <authorList>
            <person name="Palmer J.M."/>
        </authorList>
    </citation>
    <scope>NUCLEOTIDE SEQUENCE [LARGE SCALE GENOMIC DNA]</scope>
    <source>
        <strain evidence="12 13">DSM 7382</strain>
    </source>
</reference>
<dbReference type="Gene3D" id="3.30.40.10">
    <property type="entry name" value="Zinc/RING finger domain, C3HC4 (zinc finger)"/>
    <property type="match status" value="1"/>
</dbReference>
<feature type="compositionally biased region" description="Low complexity" evidence="10">
    <location>
        <begin position="23"/>
        <end position="35"/>
    </location>
</feature>
<evidence type="ECO:0000256" key="2">
    <source>
        <dbReference type="ARBA" id="ARBA00022679"/>
    </source>
</evidence>
<dbReference type="InterPro" id="IPR018957">
    <property type="entry name" value="Znf_C3HC4_RING-type"/>
</dbReference>
<dbReference type="GO" id="GO:0004842">
    <property type="term" value="F:ubiquitin-protein transferase activity"/>
    <property type="evidence" value="ECO:0007669"/>
    <property type="project" value="TreeGrafter"/>
</dbReference>
<dbReference type="PANTHER" id="PTHR16079">
    <property type="entry name" value="UBIQUITIN LIGASE PROTEIN CHFR"/>
    <property type="match status" value="1"/>
</dbReference>
<dbReference type="GO" id="GO:0008270">
    <property type="term" value="F:zinc ion binding"/>
    <property type="evidence" value="ECO:0007669"/>
    <property type="project" value="UniProtKB-KW"/>
</dbReference>
<name>A0AAW0GK53_9APHY</name>
<evidence type="ECO:0000313" key="12">
    <source>
        <dbReference type="EMBL" id="KAK7690024.1"/>
    </source>
</evidence>
<keyword evidence="13" id="KW-1185">Reference proteome</keyword>
<proteinExistence type="predicted"/>
<comment type="subcellular location">
    <subcellularLocation>
        <location evidence="1">Nucleus</location>
        <location evidence="1">PML body</location>
    </subcellularLocation>
</comment>
<evidence type="ECO:0000256" key="10">
    <source>
        <dbReference type="SAM" id="MobiDB-lite"/>
    </source>
</evidence>
<protein>
    <recommendedName>
        <fullName evidence="11">RING-type domain-containing protein</fullName>
    </recommendedName>
</protein>
<dbReference type="InterPro" id="IPR040909">
    <property type="entry name" value="CHFR_Znf-CRD"/>
</dbReference>
<dbReference type="GO" id="GO:0005634">
    <property type="term" value="C:nucleus"/>
    <property type="evidence" value="ECO:0007669"/>
    <property type="project" value="TreeGrafter"/>
</dbReference>
<dbReference type="PANTHER" id="PTHR16079:SF4">
    <property type="entry name" value="E3 UBIQUITIN-PROTEIN LIGASE CHFR"/>
    <property type="match status" value="1"/>
</dbReference>
<keyword evidence="7" id="KW-0539">Nucleus</keyword>
<dbReference type="GO" id="GO:0016567">
    <property type="term" value="P:protein ubiquitination"/>
    <property type="evidence" value="ECO:0007669"/>
    <property type="project" value="TreeGrafter"/>
</dbReference>
<dbReference type="InterPro" id="IPR052256">
    <property type="entry name" value="E3_ubiquitin-ligase_CHFR"/>
</dbReference>
<evidence type="ECO:0000256" key="3">
    <source>
        <dbReference type="ARBA" id="ARBA00022723"/>
    </source>
</evidence>
<evidence type="ECO:0000256" key="7">
    <source>
        <dbReference type="ARBA" id="ARBA00023242"/>
    </source>
</evidence>
<feature type="domain" description="RING-type" evidence="11">
    <location>
        <begin position="88"/>
        <end position="128"/>
    </location>
</feature>
<keyword evidence="2" id="KW-0808">Transferase</keyword>
<keyword evidence="3" id="KW-0479">Metal-binding</keyword>
<evidence type="ECO:0000256" key="4">
    <source>
        <dbReference type="ARBA" id="ARBA00022771"/>
    </source>
</evidence>
<feature type="region of interest" description="Disordered" evidence="10">
    <location>
        <begin position="476"/>
        <end position="495"/>
    </location>
</feature>
<dbReference type="GO" id="GO:0006511">
    <property type="term" value="P:ubiquitin-dependent protein catabolic process"/>
    <property type="evidence" value="ECO:0007669"/>
    <property type="project" value="TreeGrafter"/>
</dbReference>
<evidence type="ECO:0000256" key="9">
    <source>
        <dbReference type="PROSITE-ProRule" id="PRU00175"/>
    </source>
</evidence>
<keyword evidence="4 9" id="KW-0863">Zinc-finger</keyword>
<dbReference type="AlphaFoldDB" id="A0AAW0GK53"/>
<gene>
    <name evidence="12" type="ORF">QCA50_006668</name>
</gene>
<evidence type="ECO:0000256" key="1">
    <source>
        <dbReference type="ARBA" id="ARBA00004322"/>
    </source>
</evidence>
<keyword evidence="6" id="KW-0862">Zinc</keyword>
<evidence type="ECO:0000259" key="11">
    <source>
        <dbReference type="PROSITE" id="PS50089"/>
    </source>
</evidence>
<dbReference type="EMBL" id="JASBNA010000007">
    <property type="protein sequence ID" value="KAK7690024.1"/>
    <property type="molecule type" value="Genomic_DNA"/>
</dbReference>
<dbReference type="SUPFAM" id="SSF57850">
    <property type="entry name" value="RING/U-box"/>
    <property type="match status" value="1"/>
</dbReference>
<evidence type="ECO:0000256" key="8">
    <source>
        <dbReference type="ARBA" id="ARBA00023306"/>
    </source>
</evidence>
<dbReference type="InterPro" id="IPR017907">
    <property type="entry name" value="Znf_RING_CS"/>
</dbReference>
<feature type="region of interest" description="Disordered" evidence="10">
    <location>
        <begin position="1"/>
        <end position="52"/>
    </location>
</feature>